<dbReference type="PANTHER" id="PTHR30603:SF60">
    <property type="entry name" value="RNA POLYMERASE SIGMA FACTOR RPOD"/>
    <property type="match status" value="1"/>
</dbReference>
<keyword evidence="1" id="KW-0804">Transcription</keyword>
<protein>
    <recommendedName>
        <fullName evidence="2">HTH HARE-type domain-containing protein</fullName>
    </recommendedName>
</protein>
<dbReference type="Pfam" id="PF04545">
    <property type="entry name" value="Sigma70_r4"/>
    <property type="match status" value="1"/>
</dbReference>
<dbReference type="InterPro" id="IPR038087">
    <property type="entry name" value="RNAP_delta_N_dom_sf"/>
</dbReference>
<dbReference type="InterPro" id="IPR013324">
    <property type="entry name" value="RNA_pol_sigma_r3/r4-like"/>
</dbReference>
<reference evidence="3 4" key="1">
    <citation type="submission" date="2017-09" db="EMBL/GenBank/DDBJ databases">
        <title>Depth-based differentiation of microbial function through sediment-hosted aquifers and enrichment of novel symbionts in the deep terrestrial subsurface.</title>
        <authorList>
            <person name="Probst A.J."/>
            <person name="Ladd B."/>
            <person name="Jarett J.K."/>
            <person name="Geller-Mcgrath D.E."/>
            <person name="Sieber C.M."/>
            <person name="Emerson J.B."/>
            <person name="Anantharaman K."/>
            <person name="Thomas B.C."/>
            <person name="Malmstrom R."/>
            <person name="Stieglmeier M."/>
            <person name="Klingl A."/>
            <person name="Woyke T."/>
            <person name="Ryan C.M."/>
            <person name="Banfield J.F."/>
        </authorList>
    </citation>
    <scope>NUCLEOTIDE SEQUENCE [LARGE SCALE GENOMIC DNA]</scope>
    <source>
        <strain evidence="3">CG23_combo_of_CG06-09_8_20_14_all_49_15</strain>
    </source>
</reference>
<dbReference type="SUPFAM" id="SSF88659">
    <property type="entry name" value="Sigma3 and sigma4 domains of RNA polymerase sigma factors"/>
    <property type="match status" value="1"/>
</dbReference>
<dbReference type="InterPro" id="IPR007630">
    <property type="entry name" value="RNA_pol_sigma70_r4"/>
</dbReference>
<organism evidence="3 4">
    <name type="scientific">Candidatus Falkowbacteria bacterium CG23_combo_of_CG06-09_8_20_14_all_49_15</name>
    <dbReference type="NCBI Taxonomy" id="1974572"/>
    <lineage>
        <taxon>Bacteria</taxon>
        <taxon>Candidatus Falkowiibacteriota</taxon>
    </lineage>
</organism>
<dbReference type="InterPro" id="IPR007759">
    <property type="entry name" value="Asxl_HARE-HTH"/>
</dbReference>
<proteinExistence type="predicted"/>
<dbReference type="PROSITE" id="PS51913">
    <property type="entry name" value="HTH_HARE"/>
    <property type="match status" value="1"/>
</dbReference>
<dbReference type="PROSITE" id="PS00716">
    <property type="entry name" value="SIGMA70_2"/>
    <property type="match status" value="1"/>
</dbReference>
<accession>A0A2G9ZJT8</accession>
<dbReference type="GO" id="GO:0006352">
    <property type="term" value="P:DNA-templated transcription initiation"/>
    <property type="evidence" value="ECO:0007669"/>
    <property type="project" value="InterPro"/>
</dbReference>
<sequence>MNNDENFGTNSILEKIIMSKKAEEVARLDVVEIVNNLFAKLSAREQDVLVRRYGLHGQGRETLENIGRLHQLTRERIRQIETTSIKKIRELKEMAEHLSAFKKVILNLLEEHGGIMERDFLLRVLLYFSAIESKSEDDTRRIHKLYLDFLVSKLLHNDFELVGDSEHFKPSYKLRFFELSHYEEIIIELIEKIRACGKVLTTEALLQFIKGLSSYDKYRGKIQLTNTIDLSGILKNNYFEENYSLVNNHKTFYSLLKAAKKIAQNQYGHWGLRHWREITPKTINDKIYLILKNHREPIHFATLAEKINGANFDGKKANPATVHNELILDEKYVLIGRGIYGLKEWGYQNGTVSDVIAEILQETKEPLARDIIIEKVLAKRMVKKATIILALMNKEKFEKNEAGYMLKN</sequence>
<evidence type="ECO:0000313" key="4">
    <source>
        <dbReference type="Proteomes" id="UP000230729"/>
    </source>
</evidence>
<comment type="caution">
    <text evidence="3">The sequence shown here is derived from an EMBL/GenBank/DDBJ whole genome shotgun (WGS) entry which is preliminary data.</text>
</comment>
<evidence type="ECO:0000259" key="2">
    <source>
        <dbReference type="PROSITE" id="PS51913"/>
    </source>
</evidence>
<evidence type="ECO:0000313" key="3">
    <source>
        <dbReference type="EMBL" id="PIP33446.1"/>
    </source>
</evidence>
<dbReference type="InterPro" id="IPR000943">
    <property type="entry name" value="RNA_pol_sigma70"/>
</dbReference>
<gene>
    <name evidence="3" type="ORF">COX22_04290</name>
</gene>
<dbReference type="GO" id="GO:0003700">
    <property type="term" value="F:DNA-binding transcription factor activity"/>
    <property type="evidence" value="ECO:0007669"/>
    <property type="project" value="InterPro"/>
</dbReference>
<dbReference type="InterPro" id="IPR050239">
    <property type="entry name" value="Sigma-70_RNA_pol_init_factors"/>
</dbReference>
<dbReference type="PANTHER" id="PTHR30603">
    <property type="entry name" value="RNA POLYMERASE SIGMA FACTOR RPO"/>
    <property type="match status" value="1"/>
</dbReference>
<dbReference type="InterPro" id="IPR036388">
    <property type="entry name" value="WH-like_DNA-bd_sf"/>
</dbReference>
<dbReference type="AlphaFoldDB" id="A0A2G9ZJT8"/>
<feature type="domain" description="HTH HARE-type" evidence="2">
    <location>
        <begin position="281"/>
        <end position="345"/>
    </location>
</feature>
<dbReference type="EMBL" id="PCSD01000100">
    <property type="protein sequence ID" value="PIP33446.1"/>
    <property type="molecule type" value="Genomic_DNA"/>
</dbReference>
<dbReference type="PRINTS" id="PR00046">
    <property type="entry name" value="SIGMA70FCT"/>
</dbReference>
<dbReference type="Proteomes" id="UP000230729">
    <property type="component" value="Unassembled WGS sequence"/>
</dbReference>
<evidence type="ECO:0000256" key="1">
    <source>
        <dbReference type="ARBA" id="ARBA00023163"/>
    </source>
</evidence>
<dbReference type="Gene3D" id="1.10.10.1250">
    <property type="entry name" value="RNA polymerase, subunit delta, N-terminal domain"/>
    <property type="match status" value="1"/>
</dbReference>
<dbReference type="Gene3D" id="1.10.10.10">
    <property type="entry name" value="Winged helix-like DNA-binding domain superfamily/Winged helix DNA-binding domain"/>
    <property type="match status" value="1"/>
</dbReference>
<name>A0A2G9ZJT8_9BACT</name>